<dbReference type="GO" id="GO:0005886">
    <property type="term" value="C:plasma membrane"/>
    <property type="evidence" value="ECO:0007669"/>
    <property type="project" value="InterPro"/>
</dbReference>
<dbReference type="EMBL" id="PSXY01000010">
    <property type="protein sequence ID" value="PPF68044.1"/>
    <property type="molecule type" value="Genomic_DNA"/>
</dbReference>
<dbReference type="InterPro" id="IPR011726">
    <property type="entry name" value="KdpF"/>
</dbReference>
<keyword evidence="1" id="KW-0812">Transmembrane</keyword>
<sequence length="34" mass="3568">MITSFADAAGLAAALLGIAAVVYLVYALIRPERF</sequence>
<dbReference type="Pfam" id="PF09604">
    <property type="entry name" value="Potass_KdpF"/>
    <property type="match status" value="1"/>
</dbReference>
<name>A0A251XXP9_9MICO</name>
<dbReference type="NCBIfam" id="TIGR02115">
    <property type="entry name" value="potass_kdpF"/>
    <property type="match status" value="1"/>
</dbReference>
<organism evidence="2 4">
    <name type="scientific">Clavibacter michiganensis</name>
    <dbReference type="NCBI Taxonomy" id="28447"/>
    <lineage>
        <taxon>Bacteria</taxon>
        <taxon>Bacillati</taxon>
        <taxon>Actinomycetota</taxon>
        <taxon>Actinomycetes</taxon>
        <taxon>Micrococcales</taxon>
        <taxon>Microbacteriaceae</taxon>
        <taxon>Clavibacter</taxon>
    </lineage>
</organism>
<evidence type="ECO:0000313" key="3">
    <source>
        <dbReference type="EMBL" id="PPF68044.1"/>
    </source>
</evidence>
<dbReference type="Proteomes" id="UP000195106">
    <property type="component" value="Unassembled WGS sequence"/>
</dbReference>
<dbReference type="AlphaFoldDB" id="A0A251XXP9"/>
<evidence type="ECO:0000313" key="4">
    <source>
        <dbReference type="Proteomes" id="UP000195106"/>
    </source>
</evidence>
<keyword evidence="1" id="KW-1133">Transmembrane helix</keyword>
<protein>
    <submittedName>
        <fullName evidence="2">F subunit of K+-transporting ATPase (Potass_KdpF)</fullName>
    </submittedName>
    <submittedName>
        <fullName evidence="3">K(+)-transporting ATPase subunit F</fullName>
    </submittedName>
</protein>
<dbReference type="EMBL" id="MDHJ01000001">
    <property type="protein sequence ID" value="OUE10291.1"/>
    <property type="molecule type" value="Genomic_DNA"/>
</dbReference>
<dbReference type="RefSeq" id="WP_094116686.1">
    <property type="nucleotide sequence ID" value="NZ_PSTS01000010.1"/>
</dbReference>
<evidence type="ECO:0000313" key="5">
    <source>
        <dbReference type="Proteomes" id="UP000239241"/>
    </source>
</evidence>
<comment type="caution">
    <text evidence="2">The sequence shown here is derived from an EMBL/GenBank/DDBJ whole genome shotgun (WGS) entry which is preliminary data.</text>
</comment>
<evidence type="ECO:0000313" key="2">
    <source>
        <dbReference type="EMBL" id="OUE10291.1"/>
    </source>
</evidence>
<accession>A0A251XXP9</accession>
<keyword evidence="1" id="KW-0472">Membrane</keyword>
<reference evidence="3 5" key="2">
    <citation type="submission" date="2018-02" db="EMBL/GenBank/DDBJ databases">
        <title>Bacteriophage NCPPB3778 and a type I-E CRISPR drive the evolution of the US Biological Select Agent, Rathayibacter toxicus.</title>
        <authorList>
            <person name="Davis E.W.II."/>
            <person name="Tabima J.F."/>
            <person name="Weisberg A.J."/>
            <person name="Lopes L.D."/>
            <person name="Wiseman M.S."/>
            <person name="Wiseman M.S."/>
            <person name="Pupko T."/>
            <person name="Belcher M.S."/>
            <person name="Sechler A.J."/>
            <person name="Tancos M.A."/>
            <person name="Schroeder B.K."/>
            <person name="Murray T.D."/>
            <person name="Luster D.G."/>
            <person name="Schneider W.L."/>
            <person name="Rogers E."/>
            <person name="Andreote F.D."/>
            <person name="Grunwald N.J."/>
            <person name="Putnam M.L."/>
            <person name="Chang J.H."/>
        </authorList>
    </citation>
    <scope>NUCLEOTIDE SEQUENCE [LARGE SCALE GENOMIC DNA]</scope>
    <source>
        <strain evidence="3 5">AY1B3</strain>
    </source>
</reference>
<dbReference type="Proteomes" id="UP000239241">
    <property type="component" value="Unassembled WGS sequence"/>
</dbReference>
<proteinExistence type="predicted"/>
<feature type="transmembrane region" description="Helical" evidence="1">
    <location>
        <begin position="6"/>
        <end position="29"/>
    </location>
</feature>
<gene>
    <name evidence="3" type="primary">kdpF</name>
    <name evidence="3" type="ORF">C5E16_07750</name>
    <name evidence="2" type="ORF">CMsap09_15190</name>
</gene>
<reference evidence="2 4" key="1">
    <citation type="submission" date="2016-08" db="EMBL/GenBank/DDBJ databases">
        <title>Genome sequence of Clavibacter michiganensis spp. strain CASJ009.</title>
        <authorList>
            <person name="Thapa S.P."/>
            <person name="Coaker G."/>
        </authorList>
    </citation>
    <scope>NUCLEOTIDE SEQUENCE [LARGE SCALE GENOMIC DNA]</scope>
    <source>
        <strain evidence="2">CASJ009</strain>
    </source>
</reference>
<dbReference type="GO" id="GO:0008556">
    <property type="term" value="F:P-type potassium transmembrane transporter activity"/>
    <property type="evidence" value="ECO:0007669"/>
    <property type="project" value="InterPro"/>
</dbReference>
<evidence type="ECO:0000256" key="1">
    <source>
        <dbReference type="SAM" id="Phobius"/>
    </source>
</evidence>